<evidence type="ECO:0000313" key="3">
    <source>
        <dbReference type="Proteomes" id="UP001489004"/>
    </source>
</evidence>
<dbReference type="PROSITE" id="PS50206">
    <property type="entry name" value="RHODANESE_3"/>
    <property type="match status" value="1"/>
</dbReference>
<dbReference type="InterPro" id="IPR043186">
    <property type="entry name" value="Str14"/>
</dbReference>
<dbReference type="GO" id="GO:0009507">
    <property type="term" value="C:chloroplast"/>
    <property type="evidence" value="ECO:0007669"/>
    <property type="project" value="TreeGrafter"/>
</dbReference>
<dbReference type="InterPro" id="IPR036873">
    <property type="entry name" value="Rhodanese-like_dom_sf"/>
</dbReference>
<protein>
    <recommendedName>
        <fullName evidence="1">Rhodanese domain-containing protein</fullName>
    </recommendedName>
</protein>
<dbReference type="Pfam" id="PF00581">
    <property type="entry name" value="Rhodanese"/>
    <property type="match status" value="1"/>
</dbReference>
<evidence type="ECO:0000259" key="1">
    <source>
        <dbReference type="PROSITE" id="PS50206"/>
    </source>
</evidence>
<organism evidence="2 3">
    <name type="scientific">[Myrmecia] bisecta</name>
    <dbReference type="NCBI Taxonomy" id="41462"/>
    <lineage>
        <taxon>Eukaryota</taxon>
        <taxon>Viridiplantae</taxon>
        <taxon>Chlorophyta</taxon>
        <taxon>core chlorophytes</taxon>
        <taxon>Trebouxiophyceae</taxon>
        <taxon>Trebouxiales</taxon>
        <taxon>Trebouxiaceae</taxon>
        <taxon>Myrmecia</taxon>
    </lineage>
</organism>
<dbReference type="InterPro" id="IPR001763">
    <property type="entry name" value="Rhodanese-like_dom"/>
</dbReference>
<reference evidence="2 3" key="1">
    <citation type="journal article" date="2024" name="Nat. Commun.">
        <title>Phylogenomics reveals the evolutionary origins of lichenization in chlorophyte algae.</title>
        <authorList>
            <person name="Puginier C."/>
            <person name="Libourel C."/>
            <person name="Otte J."/>
            <person name="Skaloud P."/>
            <person name="Haon M."/>
            <person name="Grisel S."/>
            <person name="Petersen M."/>
            <person name="Berrin J.G."/>
            <person name="Delaux P.M."/>
            <person name="Dal Grande F."/>
            <person name="Keller J."/>
        </authorList>
    </citation>
    <scope>NUCLEOTIDE SEQUENCE [LARGE SCALE GENOMIC DNA]</scope>
    <source>
        <strain evidence="2 3">SAG 2043</strain>
    </source>
</reference>
<sequence>MWEFLVAQGLKSISPEEAQERVKAGTDVLVDVRPAEAYEKAHPEGALSAPMFQVINLGTGFSLGRLAKAAAMAANGVTPTERNPNFVQELKKAAGDKGVILFCEAGGTLLPSANFATGKTSRSLKASYTAIAEAGLKKVAHLDGGAFGWFKAGLPFDGEYDTSNVGRTPNAALPAAEDNQQ</sequence>
<keyword evidence="3" id="KW-1185">Reference proteome</keyword>
<dbReference type="EMBL" id="JALJOR010000003">
    <property type="protein sequence ID" value="KAK9820547.1"/>
    <property type="molecule type" value="Genomic_DNA"/>
</dbReference>
<accession>A0AAW1QGV3</accession>
<feature type="domain" description="Rhodanese" evidence="1">
    <location>
        <begin position="23"/>
        <end position="158"/>
    </location>
</feature>
<dbReference type="SMART" id="SM00450">
    <property type="entry name" value="RHOD"/>
    <property type="match status" value="1"/>
</dbReference>
<name>A0AAW1QGV3_9CHLO</name>
<dbReference type="AlphaFoldDB" id="A0AAW1QGV3"/>
<dbReference type="Proteomes" id="UP001489004">
    <property type="component" value="Unassembled WGS sequence"/>
</dbReference>
<dbReference type="SUPFAM" id="SSF52821">
    <property type="entry name" value="Rhodanese/Cell cycle control phosphatase"/>
    <property type="match status" value="1"/>
</dbReference>
<comment type="caution">
    <text evidence="2">The sequence shown here is derived from an EMBL/GenBank/DDBJ whole genome shotgun (WGS) entry which is preliminary data.</text>
</comment>
<dbReference type="CDD" id="cd00158">
    <property type="entry name" value="RHOD"/>
    <property type="match status" value="1"/>
</dbReference>
<proteinExistence type="predicted"/>
<dbReference type="PANTHER" id="PTHR44920:SF2">
    <property type="entry name" value="RHODANESE DOMAIN-CONTAINING PROTEIN"/>
    <property type="match status" value="1"/>
</dbReference>
<gene>
    <name evidence="2" type="ORF">WJX72_011515</name>
</gene>
<dbReference type="Gene3D" id="3.40.250.10">
    <property type="entry name" value="Rhodanese-like domain"/>
    <property type="match status" value="1"/>
</dbReference>
<evidence type="ECO:0000313" key="2">
    <source>
        <dbReference type="EMBL" id="KAK9820547.1"/>
    </source>
</evidence>
<dbReference type="PANTHER" id="PTHR44920">
    <property type="entry name" value="RHODANESE-LIKE DOMAIN-CONTAINING PROTEIN 14, CHLOROPLASTIC-RELATED"/>
    <property type="match status" value="1"/>
</dbReference>